<feature type="transmembrane region" description="Helical" evidence="1">
    <location>
        <begin position="107"/>
        <end position="126"/>
    </location>
</feature>
<feature type="transmembrane region" description="Helical" evidence="1">
    <location>
        <begin position="81"/>
        <end position="101"/>
    </location>
</feature>
<keyword evidence="1" id="KW-0472">Membrane</keyword>
<reference evidence="3" key="1">
    <citation type="journal article" date="2019" name="Int. J. Syst. Evol. Microbiol.">
        <title>The Global Catalogue of Microorganisms (GCM) 10K type strain sequencing project: providing services to taxonomists for standard genome sequencing and annotation.</title>
        <authorList>
            <consortium name="The Broad Institute Genomics Platform"/>
            <consortium name="The Broad Institute Genome Sequencing Center for Infectious Disease"/>
            <person name="Wu L."/>
            <person name="Ma J."/>
        </authorList>
    </citation>
    <scope>NUCLEOTIDE SEQUENCE [LARGE SCALE GENOMIC DNA]</scope>
    <source>
        <strain evidence="3">CCUG 62215</strain>
    </source>
</reference>
<dbReference type="Proteomes" id="UP001597013">
    <property type="component" value="Unassembled WGS sequence"/>
</dbReference>
<feature type="transmembrane region" description="Helical" evidence="1">
    <location>
        <begin position="47"/>
        <end position="69"/>
    </location>
</feature>
<feature type="transmembrane region" description="Helical" evidence="1">
    <location>
        <begin position="228"/>
        <end position="248"/>
    </location>
</feature>
<gene>
    <name evidence="2" type="ORF">ACFQ1Q_08550</name>
</gene>
<dbReference type="PANTHER" id="PTHR33802">
    <property type="entry name" value="SI:CH211-161H7.5-RELATED"/>
    <property type="match status" value="1"/>
</dbReference>
<name>A0ABW3NAH9_9FLAO</name>
<feature type="transmembrane region" description="Helical" evidence="1">
    <location>
        <begin position="181"/>
        <end position="199"/>
    </location>
</feature>
<organism evidence="2 3">
    <name type="scientific">Winogradskyella litorisediminis</name>
    <dbReference type="NCBI Taxonomy" id="1156618"/>
    <lineage>
        <taxon>Bacteria</taxon>
        <taxon>Pseudomonadati</taxon>
        <taxon>Bacteroidota</taxon>
        <taxon>Flavobacteriia</taxon>
        <taxon>Flavobacteriales</taxon>
        <taxon>Flavobacteriaceae</taxon>
        <taxon>Winogradskyella</taxon>
    </lineage>
</organism>
<accession>A0ABW3NAH9</accession>
<dbReference type="RefSeq" id="WP_386129925.1">
    <property type="nucleotide sequence ID" value="NZ_JBHTJL010000009.1"/>
</dbReference>
<feature type="transmembrane region" description="Helical" evidence="1">
    <location>
        <begin position="138"/>
        <end position="161"/>
    </location>
</feature>
<dbReference type="Gene3D" id="1.20.1260.100">
    <property type="entry name" value="TspO/MBR protein"/>
    <property type="match status" value="1"/>
</dbReference>
<sequence>MKKVLQITNGVAFVSTVFINYLSNTGVLNNTTIGEVSDSYKSLFTPAGYTFAIWGIIYLMLAGFVFYQGRSLFVNVRKNDFVIDTGWWFVASCVFNSAWVFAWIYEFTAVSCIFIFLLLISLLKIIWNNRMELDDEPISTIVFLWWPFVIYAGWVTVASIANVSTYLLKIDWNGLGLSPETWTIIMVIIATFINLLAVWKRNLREFAAVGIWALLGIANANADTNTTIENTCYGAAIILFFTVMIHGYKNRRTNPFFKFLEWRAAKN</sequence>
<proteinExistence type="predicted"/>
<evidence type="ECO:0000313" key="3">
    <source>
        <dbReference type="Proteomes" id="UP001597013"/>
    </source>
</evidence>
<evidence type="ECO:0000313" key="2">
    <source>
        <dbReference type="EMBL" id="MFD1063296.1"/>
    </source>
</evidence>
<dbReference type="PANTHER" id="PTHR33802:SF1">
    <property type="entry name" value="XK-RELATED PROTEIN"/>
    <property type="match status" value="1"/>
</dbReference>
<evidence type="ECO:0000256" key="1">
    <source>
        <dbReference type="SAM" id="Phobius"/>
    </source>
</evidence>
<feature type="transmembrane region" description="Helical" evidence="1">
    <location>
        <begin position="206"/>
        <end position="222"/>
    </location>
</feature>
<feature type="transmembrane region" description="Helical" evidence="1">
    <location>
        <begin position="7"/>
        <end position="27"/>
    </location>
</feature>
<keyword evidence="3" id="KW-1185">Reference proteome</keyword>
<keyword evidence="1" id="KW-1133">Transmembrane helix</keyword>
<dbReference type="InterPro" id="IPR038330">
    <property type="entry name" value="TspO/MBR-related_sf"/>
</dbReference>
<protein>
    <submittedName>
        <fullName evidence="2">Tryptophan-rich sensory protein</fullName>
    </submittedName>
</protein>
<dbReference type="EMBL" id="JBHTJL010000009">
    <property type="protein sequence ID" value="MFD1063296.1"/>
    <property type="molecule type" value="Genomic_DNA"/>
</dbReference>
<comment type="caution">
    <text evidence="2">The sequence shown here is derived from an EMBL/GenBank/DDBJ whole genome shotgun (WGS) entry which is preliminary data.</text>
</comment>
<keyword evidence="1" id="KW-0812">Transmembrane</keyword>